<keyword evidence="1" id="KW-1133">Transmembrane helix</keyword>
<sequence length="156" mass="17895">MVFHAIGVWLLVISVPLWAYRWFAFSKLTGRERLAFKRLIKRRHENSFGFALRVFGFLVALAMSVILLVLGLRYFKQGSLELGTFRDTMRGRLYSGLEPVDQALNTFHYDQWLPIAILTTCALLSVAFTLVATALRDISVMGRLRKRLSNIGDRQD</sequence>
<protein>
    <submittedName>
        <fullName evidence="2">Uncharacterized protein</fullName>
    </submittedName>
</protein>
<dbReference type="Proteomes" id="UP001209803">
    <property type="component" value="Chromosome"/>
</dbReference>
<organism evidence="2 3">
    <name type="scientific">Roseibium porphyridii</name>
    <dbReference type="NCBI Taxonomy" id="2866279"/>
    <lineage>
        <taxon>Bacteria</taxon>
        <taxon>Pseudomonadati</taxon>
        <taxon>Pseudomonadota</taxon>
        <taxon>Alphaproteobacteria</taxon>
        <taxon>Hyphomicrobiales</taxon>
        <taxon>Stappiaceae</taxon>
        <taxon>Roseibium</taxon>
    </lineage>
</organism>
<feature type="transmembrane region" description="Helical" evidence="1">
    <location>
        <begin position="112"/>
        <end position="135"/>
    </location>
</feature>
<name>A0ABY8F7P1_9HYPH</name>
<keyword evidence="1" id="KW-0472">Membrane</keyword>
<gene>
    <name evidence="2" type="ORF">K1718_09170</name>
</gene>
<keyword evidence="1" id="KW-0812">Transmembrane</keyword>
<reference evidence="2 3" key="1">
    <citation type="submission" date="2023-03" db="EMBL/GenBank/DDBJ databases">
        <title>Roseibium porphyridii sp. nov. and Roseibium rhodosorbium sp. nov. isolated from marine algae, Porphyridium cruentum and Rhodosorus marinus, respectively.</title>
        <authorList>
            <person name="Lee M.W."/>
            <person name="Choi B.J."/>
            <person name="Lee J.K."/>
            <person name="Choi D.G."/>
            <person name="Baek J.H."/>
            <person name="Bayburt H."/>
            <person name="Kim J.M."/>
            <person name="Han D.M."/>
            <person name="Kim K.H."/>
            <person name="Jeon C.O."/>
        </authorList>
    </citation>
    <scope>NUCLEOTIDE SEQUENCE [LARGE SCALE GENOMIC DNA]</scope>
    <source>
        <strain evidence="2 3">KMA01</strain>
    </source>
</reference>
<evidence type="ECO:0000313" key="2">
    <source>
        <dbReference type="EMBL" id="WFE91512.1"/>
    </source>
</evidence>
<feature type="transmembrane region" description="Helical" evidence="1">
    <location>
        <begin position="50"/>
        <end position="75"/>
    </location>
</feature>
<feature type="transmembrane region" description="Helical" evidence="1">
    <location>
        <begin position="6"/>
        <end position="29"/>
    </location>
</feature>
<accession>A0ABY8F7P1</accession>
<evidence type="ECO:0000313" key="3">
    <source>
        <dbReference type="Proteomes" id="UP001209803"/>
    </source>
</evidence>
<proteinExistence type="predicted"/>
<keyword evidence="3" id="KW-1185">Reference proteome</keyword>
<dbReference type="RefSeq" id="WP_265683982.1">
    <property type="nucleotide sequence ID" value="NZ_CP120863.1"/>
</dbReference>
<dbReference type="EMBL" id="CP120863">
    <property type="protein sequence ID" value="WFE91512.1"/>
    <property type="molecule type" value="Genomic_DNA"/>
</dbReference>
<evidence type="ECO:0000256" key="1">
    <source>
        <dbReference type="SAM" id="Phobius"/>
    </source>
</evidence>